<name>A0A0S7Y4Q7_UNCSA</name>
<gene>
    <name evidence="1" type="ORF">AMJ44_02610</name>
</gene>
<dbReference type="Gene3D" id="1.25.40.10">
    <property type="entry name" value="Tetratricopeptide repeat domain"/>
    <property type="match status" value="1"/>
</dbReference>
<dbReference type="EMBL" id="LIZX01000015">
    <property type="protein sequence ID" value="KPJ69730.1"/>
    <property type="molecule type" value="Genomic_DNA"/>
</dbReference>
<comment type="caution">
    <text evidence="1">The sequence shown here is derived from an EMBL/GenBank/DDBJ whole genome shotgun (WGS) entry which is preliminary data.</text>
</comment>
<evidence type="ECO:0000313" key="1">
    <source>
        <dbReference type="EMBL" id="KPJ69730.1"/>
    </source>
</evidence>
<organism evidence="1 2">
    <name type="scientific">candidate division WOR-1 bacterium DG_54_3</name>
    <dbReference type="NCBI Taxonomy" id="1703775"/>
    <lineage>
        <taxon>Bacteria</taxon>
        <taxon>Bacillati</taxon>
        <taxon>Saganbacteria</taxon>
    </lineage>
</organism>
<accession>A0A0S7Y4Q7</accession>
<protein>
    <submittedName>
        <fullName evidence="1">Uncharacterized protein</fullName>
    </submittedName>
</protein>
<dbReference type="SUPFAM" id="SSF48452">
    <property type="entry name" value="TPR-like"/>
    <property type="match status" value="1"/>
</dbReference>
<reference evidence="1 2" key="1">
    <citation type="journal article" date="2015" name="Microbiome">
        <title>Genomic resolution of linkages in carbon, nitrogen, and sulfur cycling among widespread estuary sediment bacteria.</title>
        <authorList>
            <person name="Baker B.J."/>
            <person name="Lazar C.S."/>
            <person name="Teske A.P."/>
            <person name="Dick G.J."/>
        </authorList>
    </citation>
    <scope>NUCLEOTIDE SEQUENCE [LARGE SCALE GENOMIC DNA]</scope>
    <source>
        <strain evidence="1">DG_54_3</strain>
    </source>
</reference>
<sequence length="613" mass="71074">MKFFENPSENKLGVNMLKVNSIRYPGVGRPIMISKNLGFIHLKGKTPHEVGCQFGQAFSKDLVNFNKSLKNMFAEKVGRFLSALAYYIALPFYSLIQWCRITKPIRKEIMGIARGAEDLHRFNVIRKMKMIRLSSLYEFQINFGQGCTSFAKKHEDWNFLNLLYKLIGRNLDMIFDASGTLDRSWIILYEIEGQRPFISIGPIFFNLAPTTAILEGENGDPIFFAIHNLMGPRNLWGKPTVTLMRQIANQPSLEDILRLLSKSKETCSKKLIINDVVADFIANEVYFRKMKPDEDYIVATNHPQTPEAKEHVSEEEILHGWLINPTARYYATKEYLKGKPTSIEVAVEALSNQYDPTRKKDRVRGHIVQPPFCNSEEYISQTYTSVIADFKDEMFWVGAGPWAASGNFYGFNINNLWEWARSEGLKDLAYKIYEQKLDEEKIQEFESGRAQVKVLRQGFEAYRKGKFYDAWVHLTNVLKDDQDDVEARVCLGAINLEEHFRNGSSFTYLILAREYFESVINIEKTSKIETRFLRGSPFAYLLLGMSYDLQGKREGDRKIAEKYYKKIIEFKMELEKANEFNEFVVEAAEWAEQFLKKPCKKLPRHKKMVKLVL</sequence>
<dbReference type="InterPro" id="IPR011990">
    <property type="entry name" value="TPR-like_helical_dom_sf"/>
</dbReference>
<evidence type="ECO:0000313" key="2">
    <source>
        <dbReference type="Proteomes" id="UP000051861"/>
    </source>
</evidence>
<proteinExistence type="predicted"/>
<dbReference type="AlphaFoldDB" id="A0A0S7Y4Q7"/>
<dbReference type="Gene3D" id="3.60.60.10">
    <property type="entry name" value="Penicillin V Acylase, Chain A"/>
    <property type="match status" value="1"/>
</dbReference>
<dbReference type="Proteomes" id="UP000051861">
    <property type="component" value="Unassembled WGS sequence"/>
</dbReference>